<dbReference type="RefSeq" id="WP_306963256.1">
    <property type="nucleotide sequence ID" value="NZ_JAUSRG010000014.1"/>
</dbReference>
<dbReference type="Pfam" id="PF07969">
    <property type="entry name" value="Amidohydro_3"/>
    <property type="match status" value="1"/>
</dbReference>
<dbReference type="Proteomes" id="UP001230951">
    <property type="component" value="Unassembled WGS sequence"/>
</dbReference>
<organism evidence="2 5">
    <name type="scientific">Arthrobacter bambusae</name>
    <dbReference type="NCBI Taxonomy" id="1338426"/>
    <lineage>
        <taxon>Bacteria</taxon>
        <taxon>Bacillati</taxon>
        <taxon>Actinomycetota</taxon>
        <taxon>Actinomycetes</taxon>
        <taxon>Micrococcales</taxon>
        <taxon>Micrococcaceae</taxon>
        <taxon>Arthrobacter</taxon>
    </lineage>
</organism>
<comment type="caution">
    <text evidence="2">The sequence shown here is derived from an EMBL/GenBank/DDBJ whole genome shotgun (WGS) entry which is preliminary data.</text>
</comment>
<dbReference type="Gene3D" id="3.20.20.140">
    <property type="entry name" value="Metal-dependent hydrolases"/>
    <property type="match status" value="1"/>
</dbReference>
<sequence>MTTPEPIDLVIFSSSILHGEALTETAGFVAISNGRIAHVGRTDGEQTANAAAEWTARAKQVIDVGEATVCPGLIDAHIHPIHGAEIARGLDLGGITELDDVRAALVRYAASRPHAAGSDWLFAWGLDPVIFGDTGFNNSLFDGILDDELVFITLFDGHASLVSDAALKLAGVTGAEKLPSTGYVGVDQLGKPNGMLYEMAAQELVRGVLPELSFEQRVDGLEKLLRSMAESGLVAGQMLDFGAPDTLEVLEALERRGELAIRLRISPWVMPGATEEDLKAMLAMQGRHGRRWHVHGIKLMMDGTIDNGTAWLFEPDAHGESLHPLWHDPEALAAAMKFFHDHRIPTTTHAIGDQAVSFVARTIGALPKNGTVHRIEHIESIPDSVLAEIINAGAATSLQPTHCALYSRADHTDNWSRRLGSERANHAWRTRDLRDAGAIVALGSDWPIAPFDPRAIIASAQTRRPAGRPDVEPVQPLQALSARAALEGYTSQYWRSVGEEGGIVEIGARADLTVVRHNPLTTAPDEFAQTPVILTVVDGEVVVDGRQVLTAGVTLDSVQGA</sequence>
<dbReference type="CDD" id="cd01300">
    <property type="entry name" value="YtcJ_like"/>
    <property type="match status" value="1"/>
</dbReference>
<dbReference type="InterPro" id="IPR011059">
    <property type="entry name" value="Metal-dep_hydrolase_composite"/>
</dbReference>
<keyword evidence="4" id="KW-1185">Reference proteome</keyword>
<dbReference type="InterPro" id="IPR013108">
    <property type="entry name" value="Amidohydro_3"/>
</dbReference>
<dbReference type="InterPro" id="IPR032466">
    <property type="entry name" value="Metal_Hydrolase"/>
</dbReference>
<dbReference type="Gene3D" id="2.30.40.10">
    <property type="entry name" value="Urease, subunit C, domain 1"/>
    <property type="match status" value="1"/>
</dbReference>
<dbReference type="PANTHER" id="PTHR22642:SF2">
    <property type="entry name" value="PROTEIN LONG AFTER FAR-RED 3"/>
    <property type="match status" value="1"/>
</dbReference>
<dbReference type="GO" id="GO:0016810">
    <property type="term" value="F:hydrolase activity, acting on carbon-nitrogen (but not peptide) bonds"/>
    <property type="evidence" value="ECO:0007669"/>
    <property type="project" value="InterPro"/>
</dbReference>
<dbReference type="Gene3D" id="3.10.310.70">
    <property type="match status" value="1"/>
</dbReference>
<reference evidence="2 4" key="1">
    <citation type="submission" date="2023-07" db="EMBL/GenBank/DDBJ databases">
        <title>Sorghum-associated microbial communities from plants grown in Nebraska, USA.</title>
        <authorList>
            <person name="Schachtman D."/>
        </authorList>
    </citation>
    <scope>NUCLEOTIDE SEQUENCE</scope>
    <source>
        <strain evidence="2">DS1006</strain>
        <strain evidence="3 4">DS1016</strain>
    </source>
</reference>
<dbReference type="EMBL" id="JAUSTF010000012">
    <property type="protein sequence ID" value="MDQ0182499.1"/>
    <property type="molecule type" value="Genomic_DNA"/>
</dbReference>
<dbReference type="PANTHER" id="PTHR22642">
    <property type="entry name" value="IMIDAZOLONEPROPIONASE"/>
    <property type="match status" value="1"/>
</dbReference>
<accession>A0AAW8DKC6</accession>
<dbReference type="SUPFAM" id="SSF51556">
    <property type="entry name" value="Metallo-dependent hydrolases"/>
    <property type="match status" value="1"/>
</dbReference>
<dbReference type="EMBL" id="JAUSRG010000014">
    <property type="protein sequence ID" value="MDP9906726.1"/>
    <property type="molecule type" value="Genomic_DNA"/>
</dbReference>
<evidence type="ECO:0000313" key="2">
    <source>
        <dbReference type="EMBL" id="MDP9906726.1"/>
    </source>
</evidence>
<protein>
    <submittedName>
        <fullName evidence="2">Amidohydrolase YtcJ</fullName>
    </submittedName>
</protein>
<dbReference type="InterPro" id="IPR033932">
    <property type="entry name" value="YtcJ-like"/>
</dbReference>
<dbReference type="Proteomes" id="UP001242995">
    <property type="component" value="Unassembled WGS sequence"/>
</dbReference>
<evidence type="ECO:0000259" key="1">
    <source>
        <dbReference type="Pfam" id="PF07969"/>
    </source>
</evidence>
<gene>
    <name evidence="2" type="ORF">J2S90_003713</name>
    <name evidence="3" type="ORF">J2S93_003952</name>
</gene>
<evidence type="ECO:0000313" key="4">
    <source>
        <dbReference type="Proteomes" id="UP001230951"/>
    </source>
</evidence>
<name>A0AAW8DKC6_9MICC</name>
<evidence type="ECO:0000313" key="3">
    <source>
        <dbReference type="EMBL" id="MDQ0182499.1"/>
    </source>
</evidence>
<evidence type="ECO:0000313" key="5">
    <source>
        <dbReference type="Proteomes" id="UP001242995"/>
    </source>
</evidence>
<feature type="domain" description="Amidohydrolase 3" evidence="1">
    <location>
        <begin position="60"/>
        <end position="543"/>
    </location>
</feature>
<dbReference type="SUPFAM" id="SSF51338">
    <property type="entry name" value="Composite domain of metallo-dependent hydrolases"/>
    <property type="match status" value="1"/>
</dbReference>
<dbReference type="AlphaFoldDB" id="A0AAW8DKC6"/>
<proteinExistence type="predicted"/>